<dbReference type="EMBL" id="VSRR010100143">
    <property type="protein sequence ID" value="MPC94879.1"/>
    <property type="molecule type" value="Genomic_DNA"/>
</dbReference>
<proteinExistence type="predicted"/>
<reference evidence="1 2" key="1">
    <citation type="submission" date="2019-05" db="EMBL/GenBank/DDBJ databases">
        <title>Another draft genome of Portunus trituberculatus and its Hox gene families provides insights of decapod evolution.</title>
        <authorList>
            <person name="Jeong J.-H."/>
            <person name="Song I."/>
            <person name="Kim S."/>
            <person name="Choi T."/>
            <person name="Kim D."/>
            <person name="Ryu S."/>
            <person name="Kim W."/>
        </authorList>
    </citation>
    <scope>NUCLEOTIDE SEQUENCE [LARGE SCALE GENOMIC DNA]</scope>
    <source>
        <tissue evidence="1">Muscle</tissue>
    </source>
</reference>
<gene>
    <name evidence="1" type="ORF">E2C01_090068</name>
</gene>
<name>A0A5B7JJ95_PORTR</name>
<keyword evidence="2" id="KW-1185">Reference proteome</keyword>
<organism evidence="1 2">
    <name type="scientific">Portunus trituberculatus</name>
    <name type="common">Swimming crab</name>
    <name type="synonym">Neptunus trituberculatus</name>
    <dbReference type="NCBI Taxonomy" id="210409"/>
    <lineage>
        <taxon>Eukaryota</taxon>
        <taxon>Metazoa</taxon>
        <taxon>Ecdysozoa</taxon>
        <taxon>Arthropoda</taxon>
        <taxon>Crustacea</taxon>
        <taxon>Multicrustacea</taxon>
        <taxon>Malacostraca</taxon>
        <taxon>Eumalacostraca</taxon>
        <taxon>Eucarida</taxon>
        <taxon>Decapoda</taxon>
        <taxon>Pleocyemata</taxon>
        <taxon>Brachyura</taxon>
        <taxon>Eubrachyura</taxon>
        <taxon>Portunoidea</taxon>
        <taxon>Portunidae</taxon>
        <taxon>Portuninae</taxon>
        <taxon>Portunus</taxon>
    </lineage>
</organism>
<evidence type="ECO:0000313" key="2">
    <source>
        <dbReference type="Proteomes" id="UP000324222"/>
    </source>
</evidence>
<accession>A0A5B7JJ95</accession>
<dbReference type="AlphaFoldDB" id="A0A5B7JJ95"/>
<protein>
    <submittedName>
        <fullName evidence="1">Uncharacterized protein</fullName>
    </submittedName>
</protein>
<comment type="caution">
    <text evidence="1">The sequence shown here is derived from an EMBL/GenBank/DDBJ whole genome shotgun (WGS) entry which is preliminary data.</text>
</comment>
<sequence length="65" mass="7273">MTTPITTTYTNKSLPPVSFSAHHMKLAYQESQSPRHRTSVPKLPRPVKTAVTPVWLDIPESNTVT</sequence>
<evidence type="ECO:0000313" key="1">
    <source>
        <dbReference type="EMBL" id="MPC94879.1"/>
    </source>
</evidence>
<dbReference type="Proteomes" id="UP000324222">
    <property type="component" value="Unassembled WGS sequence"/>
</dbReference>